<dbReference type="InterPro" id="IPR036388">
    <property type="entry name" value="WH-like_DNA-bd_sf"/>
</dbReference>
<gene>
    <name evidence="1" type="ORF">Epro_0579</name>
</gene>
<dbReference type="KEGG" id="epo:Epro_0579"/>
<dbReference type="EMBL" id="CP009498">
    <property type="protein sequence ID" value="AKL97958.1"/>
    <property type="molecule type" value="Genomic_DNA"/>
</dbReference>
<dbReference type="PATRIC" id="fig|1408281.3.peg.594"/>
<sequence>MSDMITRIGFAAGEIWKYLNENGESSPIKIKANLGLSNTMLYLALGWLSRENKVNVEQVDFTYKISLKK</sequence>
<dbReference type="RefSeq" id="WP_052570449.1">
    <property type="nucleotide sequence ID" value="NZ_CP009498.1"/>
</dbReference>
<dbReference type="Pfam" id="PF10771">
    <property type="entry name" value="DUF2582"/>
    <property type="match status" value="1"/>
</dbReference>
<dbReference type="InterPro" id="IPR019707">
    <property type="entry name" value="DUF2582"/>
</dbReference>
<dbReference type="STRING" id="1408281.Epro_0579"/>
<accession>A0A0G3WI42</accession>
<proteinExistence type="predicted"/>
<keyword evidence="2" id="KW-1185">Reference proteome</keyword>
<dbReference type="Proteomes" id="UP000035337">
    <property type="component" value="Chromosome"/>
</dbReference>
<evidence type="ECO:0000313" key="1">
    <source>
        <dbReference type="EMBL" id="AKL97958.1"/>
    </source>
</evidence>
<dbReference type="Gene3D" id="1.10.10.10">
    <property type="entry name" value="Winged helix-like DNA-binding domain superfamily/Winged helix DNA-binding domain"/>
    <property type="match status" value="1"/>
</dbReference>
<name>A0A0G3WI42_9BACT</name>
<reference evidence="1 2" key="1">
    <citation type="submission" date="2014-09" db="EMBL/GenBank/DDBJ databases">
        <title>Complete genome sequence of Endomicrobium proavitum.</title>
        <authorList>
            <person name="Zheng H."/>
        </authorList>
    </citation>
    <scope>NUCLEOTIDE SEQUENCE [LARGE SCALE GENOMIC DNA]</scope>
    <source>
        <strain evidence="1 2">Rsa215</strain>
    </source>
</reference>
<protein>
    <submittedName>
        <fullName evidence="1">Uncharacterized protein</fullName>
    </submittedName>
</protein>
<organism evidence="1 2">
    <name type="scientific">Endomicrobium proavitum</name>
    <dbReference type="NCBI Taxonomy" id="1408281"/>
    <lineage>
        <taxon>Bacteria</taxon>
        <taxon>Pseudomonadati</taxon>
        <taxon>Elusimicrobiota</taxon>
        <taxon>Endomicrobiia</taxon>
        <taxon>Endomicrobiales</taxon>
        <taxon>Endomicrobiaceae</taxon>
        <taxon>Endomicrobium</taxon>
    </lineage>
</organism>
<evidence type="ECO:0000313" key="2">
    <source>
        <dbReference type="Proteomes" id="UP000035337"/>
    </source>
</evidence>
<dbReference type="AlphaFoldDB" id="A0A0G3WI42"/>